<dbReference type="InterPro" id="IPR013249">
    <property type="entry name" value="RNA_pol_sigma70_r4_t2"/>
</dbReference>
<dbReference type="InterPro" id="IPR014284">
    <property type="entry name" value="RNA_pol_sigma-70_dom"/>
</dbReference>
<dbReference type="PANTHER" id="PTHR43133">
    <property type="entry name" value="RNA POLYMERASE ECF-TYPE SIGMA FACTO"/>
    <property type="match status" value="1"/>
</dbReference>
<dbReference type="Proteomes" id="UP000294743">
    <property type="component" value="Unassembled WGS sequence"/>
</dbReference>
<dbReference type="RefSeq" id="WP_134170539.1">
    <property type="nucleotide sequence ID" value="NZ_SODD01000035.1"/>
</dbReference>
<dbReference type="NCBIfam" id="TIGR02937">
    <property type="entry name" value="sigma70-ECF"/>
    <property type="match status" value="1"/>
</dbReference>
<dbReference type="GO" id="GO:0006352">
    <property type="term" value="P:DNA-templated transcription initiation"/>
    <property type="evidence" value="ECO:0007669"/>
    <property type="project" value="InterPro"/>
</dbReference>
<dbReference type="AlphaFoldDB" id="A0A4R7ZEK1"/>
<dbReference type="OrthoDB" id="9795666at2"/>
<evidence type="ECO:0000256" key="4">
    <source>
        <dbReference type="ARBA" id="ARBA00023163"/>
    </source>
</evidence>
<keyword evidence="8" id="KW-1185">Reference proteome</keyword>
<accession>A0A4R7ZEK1</accession>
<dbReference type="InterPro" id="IPR036388">
    <property type="entry name" value="WH-like_DNA-bd_sf"/>
</dbReference>
<feature type="domain" description="RNA polymerase sigma factor 70 region 4 type 2" evidence="6">
    <location>
        <begin position="98"/>
        <end position="145"/>
    </location>
</feature>
<dbReference type="InterPro" id="IPR007627">
    <property type="entry name" value="RNA_pol_sigma70_r2"/>
</dbReference>
<evidence type="ECO:0000313" key="8">
    <source>
        <dbReference type="Proteomes" id="UP000294743"/>
    </source>
</evidence>
<evidence type="ECO:0000259" key="5">
    <source>
        <dbReference type="Pfam" id="PF04542"/>
    </source>
</evidence>
<sequence>MDIKEYERIVHKYQDLVLRVAMANINHLEDAKDITQDVFVKLFKQDEFIDETHLKAWLIRVTVNQCHSLFRRHFRKNRMDVDFEYELASKEHITVKHELELLKPKERVYVYLHYIEGYTYKEIGQMLNKNEYTVASSIRRSLKKLKMVLSEETL</sequence>
<dbReference type="EMBL" id="SODD01000035">
    <property type="protein sequence ID" value="TDW14671.1"/>
    <property type="molecule type" value="Genomic_DNA"/>
</dbReference>
<evidence type="ECO:0000256" key="1">
    <source>
        <dbReference type="ARBA" id="ARBA00010641"/>
    </source>
</evidence>
<comment type="similarity">
    <text evidence="1">Belongs to the sigma-70 factor family. ECF subfamily.</text>
</comment>
<keyword evidence="3" id="KW-0731">Sigma factor</keyword>
<keyword evidence="2" id="KW-0805">Transcription regulation</keyword>
<dbReference type="PANTHER" id="PTHR43133:SF51">
    <property type="entry name" value="RNA POLYMERASE SIGMA FACTOR"/>
    <property type="match status" value="1"/>
</dbReference>
<feature type="domain" description="RNA polymerase sigma-70 region 2" evidence="5">
    <location>
        <begin position="10"/>
        <end position="73"/>
    </location>
</feature>
<comment type="caution">
    <text evidence="7">The sequence shown here is derived from an EMBL/GenBank/DDBJ whole genome shotgun (WGS) entry which is preliminary data.</text>
</comment>
<dbReference type="Pfam" id="PF04542">
    <property type="entry name" value="Sigma70_r2"/>
    <property type="match status" value="1"/>
</dbReference>
<gene>
    <name evidence="7" type="ORF">EDD63_13516</name>
</gene>
<dbReference type="SUPFAM" id="SSF88946">
    <property type="entry name" value="Sigma2 domain of RNA polymerase sigma factors"/>
    <property type="match status" value="1"/>
</dbReference>
<dbReference type="GO" id="GO:0003677">
    <property type="term" value="F:DNA binding"/>
    <property type="evidence" value="ECO:0007669"/>
    <property type="project" value="InterPro"/>
</dbReference>
<dbReference type="CDD" id="cd06171">
    <property type="entry name" value="Sigma70_r4"/>
    <property type="match status" value="1"/>
</dbReference>
<evidence type="ECO:0000259" key="6">
    <source>
        <dbReference type="Pfam" id="PF08281"/>
    </source>
</evidence>
<dbReference type="SUPFAM" id="SSF88659">
    <property type="entry name" value="Sigma3 and sigma4 domains of RNA polymerase sigma factors"/>
    <property type="match status" value="1"/>
</dbReference>
<dbReference type="InterPro" id="IPR039425">
    <property type="entry name" value="RNA_pol_sigma-70-like"/>
</dbReference>
<protein>
    <submittedName>
        <fullName evidence="7">RNA polymerase sigma-70 factor (ECF subfamily)</fullName>
    </submittedName>
</protein>
<keyword evidence="4" id="KW-0804">Transcription</keyword>
<evidence type="ECO:0000313" key="7">
    <source>
        <dbReference type="EMBL" id="TDW14671.1"/>
    </source>
</evidence>
<dbReference type="Gene3D" id="1.10.1740.10">
    <property type="match status" value="1"/>
</dbReference>
<dbReference type="InterPro" id="IPR013324">
    <property type="entry name" value="RNA_pol_sigma_r3/r4-like"/>
</dbReference>
<dbReference type="GO" id="GO:0016987">
    <property type="term" value="F:sigma factor activity"/>
    <property type="evidence" value="ECO:0007669"/>
    <property type="project" value="UniProtKB-KW"/>
</dbReference>
<name>A0A4R7ZEK1_9FIRM</name>
<reference evidence="7 8" key="1">
    <citation type="submission" date="2019-03" db="EMBL/GenBank/DDBJ databases">
        <title>Genomic Encyclopedia of Type Strains, Phase IV (KMG-IV): sequencing the most valuable type-strain genomes for metagenomic binning, comparative biology and taxonomic classification.</title>
        <authorList>
            <person name="Goeker M."/>
        </authorList>
    </citation>
    <scope>NUCLEOTIDE SEQUENCE [LARGE SCALE GENOMIC DNA]</scope>
    <source>
        <strain evidence="7 8">DSM 28867</strain>
    </source>
</reference>
<dbReference type="Pfam" id="PF08281">
    <property type="entry name" value="Sigma70_r4_2"/>
    <property type="match status" value="1"/>
</dbReference>
<organism evidence="7 8">
    <name type="scientific">Breznakia blatticola</name>
    <dbReference type="NCBI Taxonomy" id="1754012"/>
    <lineage>
        <taxon>Bacteria</taxon>
        <taxon>Bacillati</taxon>
        <taxon>Bacillota</taxon>
        <taxon>Erysipelotrichia</taxon>
        <taxon>Erysipelotrichales</taxon>
        <taxon>Erysipelotrichaceae</taxon>
        <taxon>Breznakia</taxon>
    </lineage>
</organism>
<proteinExistence type="inferred from homology"/>
<dbReference type="InterPro" id="IPR013325">
    <property type="entry name" value="RNA_pol_sigma_r2"/>
</dbReference>
<evidence type="ECO:0000256" key="3">
    <source>
        <dbReference type="ARBA" id="ARBA00023082"/>
    </source>
</evidence>
<evidence type="ECO:0000256" key="2">
    <source>
        <dbReference type="ARBA" id="ARBA00023015"/>
    </source>
</evidence>
<dbReference type="Gene3D" id="1.10.10.10">
    <property type="entry name" value="Winged helix-like DNA-binding domain superfamily/Winged helix DNA-binding domain"/>
    <property type="match status" value="1"/>
</dbReference>